<organism evidence="14 15">
    <name type="scientific">Flemingia macrophylla</name>
    <dbReference type="NCBI Taxonomy" id="520843"/>
    <lineage>
        <taxon>Eukaryota</taxon>
        <taxon>Viridiplantae</taxon>
        <taxon>Streptophyta</taxon>
        <taxon>Embryophyta</taxon>
        <taxon>Tracheophyta</taxon>
        <taxon>Spermatophyta</taxon>
        <taxon>Magnoliopsida</taxon>
        <taxon>eudicotyledons</taxon>
        <taxon>Gunneridae</taxon>
        <taxon>Pentapetalae</taxon>
        <taxon>rosids</taxon>
        <taxon>fabids</taxon>
        <taxon>Fabales</taxon>
        <taxon>Fabaceae</taxon>
        <taxon>Papilionoideae</taxon>
        <taxon>50 kb inversion clade</taxon>
        <taxon>NPAAA clade</taxon>
        <taxon>indigoferoid/millettioid clade</taxon>
        <taxon>Phaseoleae</taxon>
        <taxon>Flemingia</taxon>
    </lineage>
</organism>
<dbReference type="InterPro" id="IPR001356">
    <property type="entry name" value="HD"/>
</dbReference>
<dbReference type="AlphaFoldDB" id="A0ABD1N0F9"/>
<feature type="region of interest" description="Disordered" evidence="11">
    <location>
        <begin position="1"/>
        <end position="24"/>
    </location>
</feature>
<evidence type="ECO:0000256" key="2">
    <source>
        <dbReference type="ARBA" id="ARBA00006789"/>
    </source>
</evidence>
<evidence type="ECO:0000256" key="5">
    <source>
        <dbReference type="ARBA" id="ARBA00023125"/>
    </source>
</evidence>
<dbReference type="SMART" id="SM00389">
    <property type="entry name" value="HOX"/>
    <property type="match status" value="1"/>
</dbReference>
<keyword evidence="7" id="KW-0804">Transcription</keyword>
<comment type="caution">
    <text evidence="14">The sequence shown here is derived from an EMBL/GenBank/DDBJ whole genome shotgun (WGS) entry which is preliminary data.</text>
</comment>
<dbReference type="PROSITE" id="PS50071">
    <property type="entry name" value="HOMEOBOX_2"/>
    <property type="match status" value="1"/>
</dbReference>
<dbReference type="PANTHER" id="PTHR45654">
    <property type="entry name" value="HOMEOBOX-LEUCINE ZIPPER PROTEIN MERISTEM L1"/>
    <property type="match status" value="1"/>
</dbReference>
<dbReference type="Pfam" id="PF00046">
    <property type="entry name" value="Homeodomain"/>
    <property type="match status" value="1"/>
</dbReference>
<dbReference type="SUPFAM" id="SSF55961">
    <property type="entry name" value="Bet v1-like"/>
    <property type="match status" value="2"/>
</dbReference>
<dbReference type="GO" id="GO:0003677">
    <property type="term" value="F:DNA binding"/>
    <property type="evidence" value="ECO:0007669"/>
    <property type="project" value="UniProtKB-UniRule"/>
</dbReference>
<comment type="subcellular location">
    <subcellularLocation>
        <location evidence="1 9 10">Nucleus</location>
    </subcellularLocation>
</comment>
<evidence type="ECO:0000256" key="9">
    <source>
        <dbReference type="PROSITE-ProRule" id="PRU00108"/>
    </source>
</evidence>
<evidence type="ECO:0000259" key="12">
    <source>
        <dbReference type="PROSITE" id="PS50071"/>
    </source>
</evidence>
<dbReference type="Proteomes" id="UP001603857">
    <property type="component" value="Unassembled WGS sequence"/>
</dbReference>
<evidence type="ECO:0000259" key="13">
    <source>
        <dbReference type="PROSITE" id="PS50848"/>
    </source>
</evidence>
<proteinExistence type="inferred from homology"/>
<keyword evidence="8 9" id="KW-0539">Nucleus</keyword>
<dbReference type="SMART" id="SM00234">
    <property type="entry name" value="START"/>
    <property type="match status" value="1"/>
</dbReference>
<dbReference type="CDD" id="cd00086">
    <property type="entry name" value="homeodomain"/>
    <property type="match status" value="1"/>
</dbReference>
<dbReference type="Gene3D" id="3.30.530.20">
    <property type="match status" value="1"/>
</dbReference>
<dbReference type="PROSITE" id="PS50848">
    <property type="entry name" value="START"/>
    <property type="match status" value="1"/>
</dbReference>
<dbReference type="InterPro" id="IPR042160">
    <property type="entry name" value="HD-Zip_IV"/>
</dbReference>
<dbReference type="InterPro" id="IPR057993">
    <property type="entry name" value="HD-Zip_IV_C"/>
</dbReference>
<dbReference type="InterPro" id="IPR009057">
    <property type="entry name" value="Homeodomain-like_sf"/>
</dbReference>
<keyword evidence="15" id="KW-1185">Reference proteome</keyword>
<keyword evidence="5 9" id="KW-0238">DNA-binding</keyword>
<dbReference type="Gene3D" id="1.10.10.60">
    <property type="entry name" value="Homeodomain-like"/>
    <property type="match status" value="1"/>
</dbReference>
<keyword evidence="4" id="KW-0175">Coiled coil</keyword>
<dbReference type="Pfam" id="PF01852">
    <property type="entry name" value="START"/>
    <property type="match status" value="1"/>
</dbReference>
<evidence type="ECO:0000256" key="11">
    <source>
        <dbReference type="SAM" id="MobiDB-lite"/>
    </source>
</evidence>
<dbReference type="InterPro" id="IPR002913">
    <property type="entry name" value="START_lipid-bd_dom"/>
</dbReference>
<feature type="domain" description="START" evidence="13">
    <location>
        <begin position="209"/>
        <end position="442"/>
    </location>
</feature>
<evidence type="ECO:0000256" key="4">
    <source>
        <dbReference type="ARBA" id="ARBA00023054"/>
    </source>
</evidence>
<dbReference type="Pfam" id="PF25797">
    <property type="entry name" value="PDF2_C"/>
    <property type="match status" value="1"/>
</dbReference>
<dbReference type="InterPro" id="IPR023393">
    <property type="entry name" value="START-like_dom_sf"/>
</dbReference>
<dbReference type="InterPro" id="IPR017970">
    <property type="entry name" value="Homeobox_CS"/>
</dbReference>
<dbReference type="CDD" id="cd08875">
    <property type="entry name" value="START_ArGLABRA2_like"/>
    <property type="match status" value="1"/>
</dbReference>
<dbReference type="EMBL" id="JBGMDY010000003">
    <property type="protein sequence ID" value="KAL2341562.1"/>
    <property type="molecule type" value="Genomic_DNA"/>
</dbReference>
<name>A0ABD1N0F9_9FABA</name>
<dbReference type="GO" id="GO:0005634">
    <property type="term" value="C:nucleus"/>
    <property type="evidence" value="ECO:0007669"/>
    <property type="project" value="UniProtKB-SubCell"/>
</dbReference>
<keyword evidence="6 9" id="KW-0371">Homeobox</keyword>
<evidence type="ECO:0000256" key="3">
    <source>
        <dbReference type="ARBA" id="ARBA00023015"/>
    </source>
</evidence>
<accession>A0ABD1N0F9</accession>
<evidence type="ECO:0000313" key="15">
    <source>
        <dbReference type="Proteomes" id="UP001603857"/>
    </source>
</evidence>
<keyword evidence="3" id="KW-0805">Transcription regulation</keyword>
<protein>
    <submittedName>
        <fullName evidence="14">Uncharacterized protein</fullName>
    </submittedName>
</protein>
<evidence type="ECO:0000256" key="8">
    <source>
        <dbReference type="ARBA" id="ARBA00023242"/>
    </source>
</evidence>
<feature type="DNA-binding region" description="Homeobox" evidence="9">
    <location>
        <begin position="20"/>
        <end position="79"/>
    </location>
</feature>
<evidence type="ECO:0000256" key="7">
    <source>
        <dbReference type="ARBA" id="ARBA00023163"/>
    </source>
</evidence>
<dbReference type="PROSITE" id="PS00027">
    <property type="entry name" value="HOMEOBOX_1"/>
    <property type="match status" value="1"/>
</dbReference>
<evidence type="ECO:0000256" key="1">
    <source>
        <dbReference type="ARBA" id="ARBA00004123"/>
    </source>
</evidence>
<comment type="similarity">
    <text evidence="2">Belongs to the HD-ZIP homeobox family. Class IV subfamily.</text>
</comment>
<evidence type="ECO:0000313" key="14">
    <source>
        <dbReference type="EMBL" id="KAL2341562.1"/>
    </source>
</evidence>
<dbReference type="FunFam" id="1.10.10.60:FF:000229">
    <property type="entry name" value="Homeobox-leucine zipper protein HDG1"/>
    <property type="match status" value="1"/>
</dbReference>
<dbReference type="SUPFAM" id="SSF46689">
    <property type="entry name" value="Homeodomain-like"/>
    <property type="match status" value="1"/>
</dbReference>
<evidence type="ECO:0000256" key="6">
    <source>
        <dbReference type="ARBA" id="ARBA00023155"/>
    </source>
</evidence>
<feature type="domain" description="Homeobox" evidence="12">
    <location>
        <begin position="18"/>
        <end position="78"/>
    </location>
</feature>
<sequence>MDMAMGAAGGSGDQPNNQNGKKSYHRHNLDQTTKLEELFSKCHHPNKKQRQQIATDLGLDTKQVKFWFQNRRTQKKVQTDRANNNVLRVENERMYNENLAIRETLKNIRCSSCASGDKEHEHSLEQLRLENAHIKAESERVSNLLTVYMEKSTSELKLELASIRRSSSRGPFIGSPLKVGAETRMNLGGSTSRSCQDEAMLSNPRSKITKVEKTMMSQVSMAAKGELLKLLCTSEPLWSKSSVDQAFVLHLESYEKLFPRINHFINSKARVESSKDSRMLKIKARELVDVFLDSEKWASFFPTIVTKAQTIEVLENGSSENRIGALLLMYEEMHVLSPLVLPREFYFIRYCQQIEADIWVITDVSIDYMKNNPNPSSWRFPSGCIIHDISSETCYVSWVEHVEVDEKIQTHQLYRDIVNNNIAYGAKRWLTELQRMCERCISVGAEYIPNYDIGGVITTIGGRKGIMKLSHQMIKDFYGSLNMSSKTNLPQHLTEENDRVTISLQKNRNPSQPNSMITIVAATSFWLPLPSQNLFDFFRDPIRRAMWDVMGCKNSVQEIARISTGTHPSNYISIIQPIHPTANNVVIIQESCLDPLASYVVYSPVNILDMKRTINGEDCSTVSIFPSGIVILENGQSIASASTSSGGNADTRARGSVLTVAFQILMNSPTTTALESRAVVDSLITLTVKNIKDALMKDSNLRL</sequence>
<dbReference type="PANTHER" id="PTHR45654:SF9">
    <property type="entry name" value="HOMEOBOX-LEUCINE ZIPPER PROTEIN HDG10-RELATED"/>
    <property type="match status" value="1"/>
</dbReference>
<reference evidence="14 15" key="1">
    <citation type="submission" date="2024-08" db="EMBL/GenBank/DDBJ databases">
        <title>Insights into the chromosomal genome structure of Flemingia macrophylla.</title>
        <authorList>
            <person name="Ding Y."/>
            <person name="Zhao Y."/>
            <person name="Bi W."/>
            <person name="Wu M."/>
            <person name="Zhao G."/>
            <person name="Gong Y."/>
            <person name="Li W."/>
            <person name="Zhang P."/>
        </authorList>
    </citation>
    <scope>NUCLEOTIDE SEQUENCE [LARGE SCALE GENOMIC DNA]</scope>
    <source>
        <strain evidence="14">DYQJB</strain>
        <tissue evidence="14">Leaf</tissue>
    </source>
</reference>
<gene>
    <name evidence="14" type="ORF">Fmac_009502</name>
</gene>
<evidence type="ECO:0000256" key="10">
    <source>
        <dbReference type="RuleBase" id="RU000682"/>
    </source>
</evidence>